<dbReference type="AlphaFoldDB" id="A0ABD3PHK6"/>
<dbReference type="Proteomes" id="UP001516023">
    <property type="component" value="Unassembled WGS sequence"/>
</dbReference>
<evidence type="ECO:0000313" key="8">
    <source>
        <dbReference type="Proteomes" id="UP001516023"/>
    </source>
</evidence>
<dbReference type="PANTHER" id="PTHR23112">
    <property type="entry name" value="G PROTEIN-COUPLED RECEPTOR 157-RELATED"/>
    <property type="match status" value="1"/>
</dbReference>
<dbReference type="Gene3D" id="1.20.1070.10">
    <property type="entry name" value="Rhodopsin 7-helix transmembrane proteins"/>
    <property type="match status" value="1"/>
</dbReference>
<accession>A0ABD3PHK6</accession>
<organism evidence="7 8">
    <name type="scientific">Cyclotella cryptica</name>
    <dbReference type="NCBI Taxonomy" id="29204"/>
    <lineage>
        <taxon>Eukaryota</taxon>
        <taxon>Sar</taxon>
        <taxon>Stramenopiles</taxon>
        <taxon>Ochrophyta</taxon>
        <taxon>Bacillariophyta</taxon>
        <taxon>Coscinodiscophyceae</taxon>
        <taxon>Thalassiosirophycidae</taxon>
        <taxon>Stephanodiscales</taxon>
        <taxon>Stephanodiscaceae</taxon>
        <taxon>Cyclotella</taxon>
    </lineage>
</organism>
<dbReference type="InterPro" id="IPR000276">
    <property type="entry name" value="GPCR_Rhodpsn"/>
</dbReference>
<feature type="transmembrane region" description="Helical" evidence="5">
    <location>
        <begin position="216"/>
        <end position="238"/>
    </location>
</feature>
<feature type="transmembrane region" description="Helical" evidence="5">
    <location>
        <begin position="70"/>
        <end position="93"/>
    </location>
</feature>
<evidence type="ECO:0000313" key="7">
    <source>
        <dbReference type="EMBL" id="KAL3787630.1"/>
    </source>
</evidence>
<dbReference type="PROSITE" id="PS50262">
    <property type="entry name" value="G_PROTEIN_RECEP_F1_2"/>
    <property type="match status" value="1"/>
</dbReference>
<dbReference type="EMBL" id="JABMIG020000171">
    <property type="protein sequence ID" value="KAL3787630.1"/>
    <property type="molecule type" value="Genomic_DNA"/>
</dbReference>
<feature type="domain" description="G-protein coupled receptors family 1 profile" evidence="6">
    <location>
        <begin position="22"/>
        <end position="317"/>
    </location>
</feature>
<reference evidence="7 8" key="1">
    <citation type="journal article" date="2020" name="G3 (Bethesda)">
        <title>Improved Reference Genome for Cyclotella cryptica CCMP332, a Model for Cell Wall Morphogenesis, Salinity Adaptation, and Lipid Production in Diatoms (Bacillariophyta).</title>
        <authorList>
            <person name="Roberts W.R."/>
            <person name="Downey K.M."/>
            <person name="Ruck E.C."/>
            <person name="Traller J.C."/>
            <person name="Alverson A.J."/>
        </authorList>
    </citation>
    <scope>NUCLEOTIDE SEQUENCE [LARGE SCALE GENOMIC DNA]</scope>
    <source>
        <strain evidence="7 8">CCMP332</strain>
    </source>
</reference>
<dbReference type="SUPFAM" id="SSF81321">
    <property type="entry name" value="Family A G protein-coupled receptor-like"/>
    <property type="match status" value="1"/>
</dbReference>
<sequence length="357" mass="40764">MIAQYSGVLILVKFMGLLSMVASLFIIRHVLKRLLKKRRNDQPDADSGMRSRFQHSVDIFVSKITLTQSIMLCLSCGDFISSFFVPFLSTWMVPKDIDLVWASGNVYTCTAQGYLSVMFFGLSVFSNASLAVSHCLVVRCGWKDEEKKRRRIAFTVTPFVCAFVFSIVPLIWQNYNYNGGFYCDISASPIDCDDSGSQIECIRGLNSRKVLLFAQLIPFLIAFLVIIASVSLLCHAVWMQERRMDRYAVSTTQHPSRVLTSQTTYQGIWYIAAFGITWVPWYCYAFDEVTGGGVVDLLDYLHVFTKPLQGLLNSLVYFRPKYLSVRARYVNQVRVLDRVFLRTKCFASPSEIRMNRV</sequence>
<evidence type="ECO:0000256" key="3">
    <source>
        <dbReference type="ARBA" id="ARBA00022989"/>
    </source>
</evidence>
<evidence type="ECO:0000259" key="6">
    <source>
        <dbReference type="PROSITE" id="PS50262"/>
    </source>
</evidence>
<protein>
    <recommendedName>
        <fullName evidence="6">G-protein coupled receptors family 1 profile domain-containing protein</fullName>
    </recommendedName>
</protein>
<feature type="transmembrane region" description="Helical" evidence="5">
    <location>
        <begin position="152"/>
        <end position="172"/>
    </location>
</feature>
<keyword evidence="3 5" id="KW-1133">Transmembrane helix</keyword>
<evidence type="ECO:0000256" key="2">
    <source>
        <dbReference type="ARBA" id="ARBA00022692"/>
    </source>
</evidence>
<dbReference type="GO" id="GO:0016020">
    <property type="term" value="C:membrane"/>
    <property type="evidence" value="ECO:0007669"/>
    <property type="project" value="UniProtKB-SubCell"/>
</dbReference>
<dbReference type="Pfam" id="PF00001">
    <property type="entry name" value="7tm_1"/>
    <property type="match status" value="1"/>
</dbReference>
<evidence type="ECO:0000256" key="1">
    <source>
        <dbReference type="ARBA" id="ARBA00004141"/>
    </source>
</evidence>
<evidence type="ECO:0000256" key="5">
    <source>
        <dbReference type="SAM" id="Phobius"/>
    </source>
</evidence>
<dbReference type="PANTHER" id="PTHR23112:SF0">
    <property type="entry name" value="TRANSMEMBRANE PROTEIN 116"/>
    <property type="match status" value="1"/>
</dbReference>
<keyword evidence="2 5" id="KW-0812">Transmembrane</keyword>
<feature type="transmembrane region" description="Helical" evidence="5">
    <location>
        <begin position="6"/>
        <end position="31"/>
    </location>
</feature>
<evidence type="ECO:0000256" key="4">
    <source>
        <dbReference type="ARBA" id="ARBA00023136"/>
    </source>
</evidence>
<proteinExistence type="predicted"/>
<keyword evidence="4 5" id="KW-0472">Membrane</keyword>
<keyword evidence="8" id="KW-1185">Reference proteome</keyword>
<feature type="transmembrane region" description="Helical" evidence="5">
    <location>
        <begin position="113"/>
        <end position="140"/>
    </location>
</feature>
<dbReference type="GO" id="GO:0007165">
    <property type="term" value="P:signal transduction"/>
    <property type="evidence" value="ECO:0007669"/>
    <property type="project" value="UniProtKB-ARBA"/>
</dbReference>
<gene>
    <name evidence="7" type="ORF">HJC23_011778</name>
</gene>
<dbReference type="InterPro" id="IPR017452">
    <property type="entry name" value="GPCR_Rhodpsn_7TM"/>
</dbReference>
<comment type="caution">
    <text evidence="7">The sequence shown here is derived from an EMBL/GenBank/DDBJ whole genome shotgun (WGS) entry which is preliminary data.</text>
</comment>
<comment type="subcellular location">
    <subcellularLocation>
        <location evidence="1">Membrane</location>
        <topology evidence="1">Multi-pass membrane protein</topology>
    </subcellularLocation>
</comment>
<name>A0ABD3PHK6_9STRA</name>
<dbReference type="CDD" id="cd00637">
    <property type="entry name" value="7tm_classA_rhodopsin-like"/>
    <property type="match status" value="1"/>
</dbReference>